<evidence type="ECO:0000256" key="2">
    <source>
        <dbReference type="SAM" id="SignalP"/>
    </source>
</evidence>
<keyword evidence="1" id="KW-0472">Membrane</keyword>
<feature type="chain" id="PRO_5026302220" evidence="2">
    <location>
        <begin position="21"/>
        <end position="284"/>
    </location>
</feature>
<feature type="transmembrane region" description="Helical" evidence="1">
    <location>
        <begin position="240"/>
        <end position="261"/>
    </location>
</feature>
<reference evidence="3 4" key="1">
    <citation type="submission" date="2020-02" db="EMBL/GenBank/DDBJ databases">
        <authorList>
            <person name="Ferguson B K."/>
        </authorList>
    </citation>
    <scope>NUCLEOTIDE SEQUENCE [LARGE SCALE GENOMIC DNA]</scope>
</reference>
<keyword evidence="4" id="KW-1185">Reference proteome</keyword>
<feature type="signal peptide" evidence="2">
    <location>
        <begin position="1"/>
        <end position="20"/>
    </location>
</feature>
<keyword evidence="2" id="KW-0732">Signal</keyword>
<evidence type="ECO:0000256" key="1">
    <source>
        <dbReference type="SAM" id="Phobius"/>
    </source>
</evidence>
<gene>
    <name evidence="3" type="ORF">NTEN_LOCUS8345</name>
</gene>
<protein>
    <submittedName>
        <fullName evidence="3">Uncharacterized protein</fullName>
    </submittedName>
</protein>
<dbReference type="AlphaFoldDB" id="A0A6H5GI36"/>
<name>A0A6H5GI36_9HEMI</name>
<sequence>MTSFAFWLYLVLLPLTCAVASTPCSVARQIRDANVLNTTEYEKYVPLLVCIAGYHDYAYAYQQKDASGSSYYYRGIFGIYSADLESYSSSANSYYSSTSYLGSQVTYTVKKLLQVKEYQGFYARLCSPSFVKKVTCFVRYRLYTVFDPIKKDILQKLYYTQDDVTAEKLKQLGLEDEEYNSPLSQIDPSSTAIPPTSDLVEQAEGTATAFLQPGDGTEAIISSSSQTTGQPPPNIVHHSWNWIGVSIAIFAFWIVGIIAYISMNKLKQYFPNGNGCRSSSQCPP</sequence>
<dbReference type="Proteomes" id="UP000479000">
    <property type="component" value="Unassembled WGS sequence"/>
</dbReference>
<organism evidence="3 4">
    <name type="scientific">Nesidiocoris tenuis</name>
    <dbReference type="NCBI Taxonomy" id="355587"/>
    <lineage>
        <taxon>Eukaryota</taxon>
        <taxon>Metazoa</taxon>
        <taxon>Ecdysozoa</taxon>
        <taxon>Arthropoda</taxon>
        <taxon>Hexapoda</taxon>
        <taxon>Insecta</taxon>
        <taxon>Pterygota</taxon>
        <taxon>Neoptera</taxon>
        <taxon>Paraneoptera</taxon>
        <taxon>Hemiptera</taxon>
        <taxon>Heteroptera</taxon>
        <taxon>Panheteroptera</taxon>
        <taxon>Cimicomorpha</taxon>
        <taxon>Miridae</taxon>
        <taxon>Dicyphina</taxon>
        <taxon>Nesidiocoris</taxon>
    </lineage>
</organism>
<evidence type="ECO:0000313" key="4">
    <source>
        <dbReference type="Proteomes" id="UP000479000"/>
    </source>
</evidence>
<keyword evidence="1" id="KW-1133">Transmembrane helix</keyword>
<dbReference type="EMBL" id="CADCXU010012633">
    <property type="protein sequence ID" value="CAB0002558.1"/>
    <property type="molecule type" value="Genomic_DNA"/>
</dbReference>
<feature type="non-terminal residue" evidence="3">
    <location>
        <position position="284"/>
    </location>
</feature>
<proteinExistence type="predicted"/>
<accession>A0A6H5GI36</accession>
<keyword evidence="1" id="KW-0812">Transmembrane</keyword>
<evidence type="ECO:0000313" key="3">
    <source>
        <dbReference type="EMBL" id="CAB0002558.1"/>
    </source>
</evidence>